<name>A0ABT7LSG8_9BURK</name>
<dbReference type="PROSITE" id="PS50043">
    <property type="entry name" value="HTH_LUXR_2"/>
    <property type="match status" value="1"/>
</dbReference>
<keyword evidence="2" id="KW-0238">DNA-binding</keyword>
<dbReference type="Pfam" id="PF00196">
    <property type="entry name" value="GerE"/>
    <property type="match status" value="1"/>
</dbReference>
<feature type="region of interest" description="Disordered" evidence="4">
    <location>
        <begin position="228"/>
        <end position="247"/>
    </location>
</feature>
<evidence type="ECO:0000256" key="1">
    <source>
        <dbReference type="ARBA" id="ARBA00023015"/>
    </source>
</evidence>
<organism evidence="6 7">
    <name type="scientific">Roseateles subflavus</name>
    <dbReference type="NCBI Taxonomy" id="3053353"/>
    <lineage>
        <taxon>Bacteria</taxon>
        <taxon>Pseudomonadati</taxon>
        <taxon>Pseudomonadota</taxon>
        <taxon>Betaproteobacteria</taxon>
        <taxon>Burkholderiales</taxon>
        <taxon>Sphaerotilaceae</taxon>
        <taxon>Roseateles</taxon>
    </lineage>
</organism>
<dbReference type="CDD" id="cd06170">
    <property type="entry name" value="LuxR_C_like"/>
    <property type="match status" value="1"/>
</dbReference>
<dbReference type="EMBL" id="JASVDS010000011">
    <property type="protein sequence ID" value="MDL5034680.1"/>
    <property type="molecule type" value="Genomic_DNA"/>
</dbReference>
<feature type="domain" description="HTH luxR-type" evidence="5">
    <location>
        <begin position="165"/>
        <end position="230"/>
    </location>
</feature>
<evidence type="ECO:0000313" key="6">
    <source>
        <dbReference type="EMBL" id="MDL5034680.1"/>
    </source>
</evidence>
<evidence type="ECO:0000313" key="7">
    <source>
        <dbReference type="Proteomes" id="UP001238603"/>
    </source>
</evidence>
<sequence>MGDEQDKAWAALAQQLVSTELAPLDIDCFAAGLSNKSQDAVRIEEILFLSGEIHEEPKTLQSHCASLIAIWSAMQTPTLIDLGHCGCVGRKMLLMEPRHGRRFAIHASPIDHDRLLFVVFSATKPWADAEFVKRLAKEFVATAQSIWDDLPAAKPPAASVDAATQDLDWYQFTSRELEILKLVADGLSNKQIAKQLGSSPNTVRNQIHAVFRKTGVSNRTELAMKTLTTSAEAPSRSSDRVPAVKAG</sequence>
<evidence type="ECO:0000256" key="3">
    <source>
        <dbReference type="ARBA" id="ARBA00023163"/>
    </source>
</evidence>
<accession>A0ABT7LSG8</accession>
<comment type="caution">
    <text evidence="6">The sequence shown here is derived from an EMBL/GenBank/DDBJ whole genome shotgun (WGS) entry which is preliminary data.</text>
</comment>
<evidence type="ECO:0000256" key="4">
    <source>
        <dbReference type="SAM" id="MobiDB-lite"/>
    </source>
</evidence>
<dbReference type="PRINTS" id="PR00038">
    <property type="entry name" value="HTHLUXR"/>
</dbReference>
<dbReference type="InterPro" id="IPR036388">
    <property type="entry name" value="WH-like_DNA-bd_sf"/>
</dbReference>
<evidence type="ECO:0000256" key="2">
    <source>
        <dbReference type="ARBA" id="ARBA00023125"/>
    </source>
</evidence>
<dbReference type="RefSeq" id="WP_285984755.1">
    <property type="nucleotide sequence ID" value="NZ_JASVDS010000011.1"/>
</dbReference>
<gene>
    <name evidence="6" type="ORF">QRD43_22445</name>
</gene>
<keyword evidence="3" id="KW-0804">Transcription</keyword>
<evidence type="ECO:0000259" key="5">
    <source>
        <dbReference type="PROSITE" id="PS50043"/>
    </source>
</evidence>
<dbReference type="SMART" id="SM00421">
    <property type="entry name" value="HTH_LUXR"/>
    <property type="match status" value="1"/>
</dbReference>
<protein>
    <submittedName>
        <fullName evidence="6">Response regulator transcription factor</fullName>
    </submittedName>
</protein>
<dbReference type="SUPFAM" id="SSF46894">
    <property type="entry name" value="C-terminal effector domain of the bipartite response regulators"/>
    <property type="match status" value="1"/>
</dbReference>
<proteinExistence type="predicted"/>
<dbReference type="Gene3D" id="1.10.10.10">
    <property type="entry name" value="Winged helix-like DNA-binding domain superfamily/Winged helix DNA-binding domain"/>
    <property type="match status" value="1"/>
</dbReference>
<dbReference type="InterPro" id="IPR000792">
    <property type="entry name" value="Tscrpt_reg_LuxR_C"/>
</dbReference>
<keyword evidence="7" id="KW-1185">Reference proteome</keyword>
<keyword evidence="1" id="KW-0805">Transcription regulation</keyword>
<reference evidence="6 7" key="1">
    <citation type="submission" date="2023-06" db="EMBL/GenBank/DDBJ databases">
        <title>Pelomonas sp. APW6 16S ribosomal RNA gene genome sequencing and assembly.</title>
        <authorList>
            <person name="Woo H."/>
        </authorList>
    </citation>
    <scope>NUCLEOTIDE SEQUENCE [LARGE SCALE GENOMIC DNA]</scope>
    <source>
        <strain evidence="6 7">APW6</strain>
    </source>
</reference>
<dbReference type="PANTHER" id="PTHR44688:SF16">
    <property type="entry name" value="DNA-BINDING TRANSCRIPTIONAL ACTIVATOR DEVR_DOSR"/>
    <property type="match status" value="1"/>
</dbReference>
<dbReference type="Proteomes" id="UP001238603">
    <property type="component" value="Unassembled WGS sequence"/>
</dbReference>
<dbReference type="InterPro" id="IPR016032">
    <property type="entry name" value="Sig_transdc_resp-reg_C-effctor"/>
</dbReference>
<dbReference type="PANTHER" id="PTHR44688">
    <property type="entry name" value="DNA-BINDING TRANSCRIPTIONAL ACTIVATOR DEVR_DOSR"/>
    <property type="match status" value="1"/>
</dbReference>